<evidence type="ECO:0000256" key="3">
    <source>
        <dbReference type="ARBA" id="ARBA00022857"/>
    </source>
</evidence>
<dbReference type="NCBIfam" id="NF002521">
    <property type="entry name" value="PRK01911.1"/>
    <property type="match status" value="1"/>
</dbReference>
<dbReference type="Gene3D" id="3.40.50.10330">
    <property type="entry name" value="Probable inorganic polyphosphate/atp-NAD kinase, domain 1"/>
    <property type="match status" value="1"/>
</dbReference>
<keyword evidence="8" id="KW-1185">Reference proteome</keyword>
<feature type="binding site" evidence="6">
    <location>
        <begin position="74"/>
        <end position="75"/>
    </location>
    <ligand>
        <name>NAD(+)</name>
        <dbReference type="ChEBI" id="CHEBI:57540"/>
    </ligand>
</feature>
<keyword evidence="2 6" id="KW-0418">Kinase</keyword>
<accession>A0A5Q0QGH8</accession>
<evidence type="ECO:0000256" key="2">
    <source>
        <dbReference type="ARBA" id="ARBA00022777"/>
    </source>
</evidence>
<keyword evidence="6" id="KW-0067">ATP-binding</keyword>
<dbReference type="GO" id="GO:0005524">
    <property type="term" value="F:ATP binding"/>
    <property type="evidence" value="ECO:0007669"/>
    <property type="project" value="UniProtKB-KW"/>
</dbReference>
<dbReference type="Gene3D" id="2.60.200.30">
    <property type="entry name" value="Probable inorganic polyphosphate/atp-NAD kinase, domain 2"/>
    <property type="match status" value="1"/>
</dbReference>
<evidence type="ECO:0000256" key="6">
    <source>
        <dbReference type="HAMAP-Rule" id="MF_00361"/>
    </source>
</evidence>
<dbReference type="GO" id="GO:0006741">
    <property type="term" value="P:NADP+ biosynthetic process"/>
    <property type="evidence" value="ECO:0007669"/>
    <property type="project" value="UniProtKB-UniRule"/>
</dbReference>
<feature type="active site" description="Proton acceptor" evidence="6">
    <location>
        <position position="74"/>
    </location>
</feature>
<evidence type="ECO:0000256" key="5">
    <source>
        <dbReference type="ARBA" id="ARBA00047925"/>
    </source>
</evidence>
<comment type="function">
    <text evidence="6">Involved in the regulation of the intracellular balance of NAD and NADP, and is a key enzyme in the biosynthesis of NADP. Catalyzes specifically the phosphorylation on 2'-hydroxyl of the adenosine moiety of NAD to yield NADP.</text>
</comment>
<protein>
    <recommendedName>
        <fullName evidence="6">NAD kinase</fullName>
        <ecNumber evidence="6">2.7.1.23</ecNumber>
    </recommendedName>
    <alternativeName>
        <fullName evidence="6">ATP-dependent NAD kinase</fullName>
    </alternativeName>
</protein>
<reference evidence="7 8" key="1">
    <citation type="submission" date="2019-10" db="EMBL/GenBank/DDBJ databases">
        <authorList>
            <person name="Dong K."/>
        </authorList>
    </citation>
    <scope>NUCLEOTIDE SEQUENCE [LARGE SCALE GENOMIC DNA]</scope>
    <source>
        <strain evidence="8">dk4302</strain>
    </source>
</reference>
<keyword evidence="1 6" id="KW-0808">Transferase</keyword>
<evidence type="ECO:0000256" key="1">
    <source>
        <dbReference type="ARBA" id="ARBA00022679"/>
    </source>
</evidence>
<dbReference type="InterPro" id="IPR002504">
    <property type="entry name" value="NADK"/>
</dbReference>
<dbReference type="SUPFAM" id="SSF111331">
    <property type="entry name" value="NAD kinase/diacylglycerol kinase-like"/>
    <property type="match status" value="1"/>
</dbReference>
<evidence type="ECO:0000313" key="8">
    <source>
        <dbReference type="Proteomes" id="UP000326921"/>
    </source>
</evidence>
<gene>
    <name evidence="6" type="primary">nadK</name>
    <name evidence="7" type="ORF">GFH32_04770</name>
</gene>
<comment type="cofactor">
    <cofactor evidence="6">
        <name>a divalent metal cation</name>
        <dbReference type="ChEBI" id="CHEBI:60240"/>
    </cofactor>
</comment>
<dbReference type="GO" id="GO:0046872">
    <property type="term" value="F:metal ion binding"/>
    <property type="evidence" value="ECO:0007669"/>
    <property type="project" value="UniProtKB-UniRule"/>
</dbReference>
<proteinExistence type="inferred from homology"/>
<dbReference type="InterPro" id="IPR017437">
    <property type="entry name" value="ATP-NAD_kinase_PpnK-typ_C"/>
</dbReference>
<dbReference type="Pfam" id="PF20143">
    <property type="entry name" value="NAD_kinase_C"/>
    <property type="match status" value="1"/>
</dbReference>
<feature type="binding site" evidence="6">
    <location>
        <begin position="148"/>
        <end position="149"/>
    </location>
    <ligand>
        <name>NAD(+)</name>
        <dbReference type="ChEBI" id="CHEBI:57540"/>
    </ligand>
</feature>
<keyword evidence="3 6" id="KW-0521">NADP</keyword>
<keyword evidence="4 6" id="KW-0520">NAD</keyword>
<dbReference type="GO" id="GO:0003951">
    <property type="term" value="F:NAD+ kinase activity"/>
    <property type="evidence" value="ECO:0007669"/>
    <property type="project" value="UniProtKB-UniRule"/>
</dbReference>
<name>A0A5Q0QGH8_9SPHI</name>
<dbReference type="Proteomes" id="UP000326921">
    <property type="component" value="Chromosome"/>
</dbReference>
<feature type="binding site" evidence="6">
    <location>
        <position position="178"/>
    </location>
    <ligand>
        <name>NAD(+)</name>
        <dbReference type="ChEBI" id="CHEBI:57540"/>
    </ligand>
</feature>
<comment type="caution">
    <text evidence="6">Lacks conserved residue(s) required for the propagation of feature annotation.</text>
</comment>
<dbReference type="GO" id="GO:0019674">
    <property type="term" value="P:NAD+ metabolic process"/>
    <property type="evidence" value="ECO:0007669"/>
    <property type="project" value="InterPro"/>
</dbReference>
<dbReference type="Pfam" id="PF01513">
    <property type="entry name" value="NAD_kinase"/>
    <property type="match status" value="1"/>
</dbReference>
<dbReference type="AlphaFoldDB" id="A0A5Q0QGH8"/>
<comment type="catalytic activity">
    <reaction evidence="5 6">
        <text>NAD(+) + ATP = ADP + NADP(+) + H(+)</text>
        <dbReference type="Rhea" id="RHEA:18629"/>
        <dbReference type="ChEBI" id="CHEBI:15378"/>
        <dbReference type="ChEBI" id="CHEBI:30616"/>
        <dbReference type="ChEBI" id="CHEBI:57540"/>
        <dbReference type="ChEBI" id="CHEBI:58349"/>
        <dbReference type="ChEBI" id="CHEBI:456216"/>
        <dbReference type="EC" id="2.7.1.23"/>
    </reaction>
</comment>
<dbReference type="KEGG" id="sphe:GFH32_04770"/>
<comment type="similarity">
    <text evidence="6">Belongs to the NAD kinase family.</text>
</comment>
<organism evidence="7 8">
    <name type="scientific">Sphingobacterium zhuxiongii</name>
    <dbReference type="NCBI Taxonomy" id="2662364"/>
    <lineage>
        <taxon>Bacteria</taxon>
        <taxon>Pseudomonadati</taxon>
        <taxon>Bacteroidota</taxon>
        <taxon>Sphingobacteriia</taxon>
        <taxon>Sphingobacteriales</taxon>
        <taxon>Sphingobacteriaceae</taxon>
        <taxon>Sphingobacterium</taxon>
    </lineage>
</organism>
<dbReference type="InterPro" id="IPR016064">
    <property type="entry name" value="NAD/diacylglycerol_kinase_sf"/>
</dbReference>
<dbReference type="GO" id="GO:0051287">
    <property type="term" value="F:NAD binding"/>
    <property type="evidence" value="ECO:0007669"/>
    <property type="project" value="UniProtKB-ARBA"/>
</dbReference>
<dbReference type="EC" id="2.7.1.23" evidence="6"/>
<evidence type="ECO:0000256" key="4">
    <source>
        <dbReference type="ARBA" id="ARBA00023027"/>
    </source>
</evidence>
<feature type="binding site" evidence="6">
    <location>
        <begin position="189"/>
        <end position="194"/>
    </location>
    <ligand>
        <name>NAD(+)</name>
        <dbReference type="ChEBI" id="CHEBI:57540"/>
    </ligand>
</feature>
<dbReference type="HAMAP" id="MF_00361">
    <property type="entry name" value="NAD_kinase"/>
    <property type="match status" value="1"/>
</dbReference>
<sequence>MSIAVYGREFNQSVIGYVVELFTYLRERNVQVYIYQDFHAFLKKLCKVDFKFKKFKSHKDLPKDISFMLSLGGDGTMLSAATLIADSGIPIAGINFGRLGFLANISKNKIEEALDQILNNEYTVQPRALLQVESSDGTLKAGISNALNDITVFRYDSSAMITVHAVLNGELLNSYWSDGLIIATPTGSTAYSLSCGGPIIMPGSGNFVITPVSPHNLNVRPIVVSENMELRLDIESRTEKYIVSCDSKSYTLSTKTSLLITKAPYPVNLIRLKEDQYFGILREKLLWGIDVRNY</sequence>
<dbReference type="PANTHER" id="PTHR20275">
    <property type="entry name" value="NAD KINASE"/>
    <property type="match status" value="1"/>
</dbReference>
<evidence type="ECO:0000313" key="7">
    <source>
        <dbReference type="EMBL" id="QGA28171.1"/>
    </source>
</evidence>
<comment type="subcellular location">
    <subcellularLocation>
        <location evidence="6">Cytoplasm</location>
    </subcellularLocation>
</comment>
<dbReference type="PANTHER" id="PTHR20275:SF0">
    <property type="entry name" value="NAD KINASE"/>
    <property type="match status" value="1"/>
</dbReference>
<dbReference type="GO" id="GO:0005737">
    <property type="term" value="C:cytoplasm"/>
    <property type="evidence" value="ECO:0007669"/>
    <property type="project" value="UniProtKB-SubCell"/>
</dbReference>
<dbReference type="InterPro" id="IPR017438">
    <property type="entry name" value="ATP-NAD_kinase_N"/>
</dbReference>
<keyword evidence="6" id="KW-0547">Nucleotide-binding</keyword>
<keyword evidence="6" id="KW-0963">Cytoplasm</keyword>
<dbReference type="EMBL" id="CP045652">
    <property type="protein sequence ID" value="QGA28171.1"/>
    <property type="molecule type" value="Genomic_DNA"/>
</dbReference>